<reference evidence="2" key="1">
    <citation type="journal article" date="2017" name="Nat. Commun.">
        <title>The North American bullfrog draft genome provides insight into hormonal regulation of long noncoding RNA.</title>
        <authorList>
            <person name="Hammond S.A."/>
            <person name="Warren R.L."/>
            <person name="Vandervalk B.P."/>
            <person name="Kucuk E."/>
            <person name="Khan H."/>
            <person name="Gibb E.A."/>
            <person name="Pandoh P."/>
            <person name="Kirk H."/>
            <person name="Zhao Y."/>
            <person name="Jones M."/>
            <person name="Mungall A.J."/>
            <person name="Coope R."/>
            <person name="Pleasance S."/>
            <person name="Moore R.A."/>
            <person name="Holt R.A."/>
            <person name="Round J.M."/>
            <person name="Ohora S."/>
            <person name="Walle B.V."/>
            <person name="Veldhoen N."/>
            <person name="Helbing C.C."/>
            <person name="Birol I."/>
        </authorList>
    </citation>
    <scope>NUCLEOTIDE SEQUENCE [LARGE SCALE GENOMIC DNA]</scope>
</reference>
<dbReference type="Proteomes" id="UP000228934">
    <property type="component" value="Unassembled WGS sequence"/>
</dbReference>
<proteinExistence type="predicted"/>
<evidence type="ECO:0000313" key="1">
    <source>
        <dbReference type="EMBL" id="PIO29700.1"/>
    </source>
</evidence>
<name>A0A2G9RP76_AQUCT</name>
<sequence>MKASFNHFVLLKIEKCYALLSRKFCNGKGLNLCKAPFTWMYQSRFICQFSRRIQTEHNEQFLQRPEILLISNGTGEAFNKERKLHKKSSRKMHPFLNSVYVFTLVHCASIVVLKKTCLLHFWSVKKNCT</sequence>
<organism evidence="1 2">
    <name type="scientific">Aquarana catesbeiana</name>
    <name type="common">American bullfrog</name>
    <name type="synonym">Rana catesbeiana</name>
    <dbReference type="NCBI Taxonomy" id="8400"/>
    <lineage>
        <taxon>Eukaryota</taxon>
        <taxon>Metazoa</taxon>
        <taxon>Chordata</taxon>
        <taxon>Craniata</taxon>
        <taxon>Vertebrata</taxon>
        <taxon>Euteleostomi</taxon>
        <taxon>Amphibia</taxon>
        <taxon>Batrachia</taxon>
        <taxon>Anura</taxon>
        <taxon>Neobatrachia</taxon>
        <taxon>Ranoidea</taxon>
        <taxon>Ranidae</taxon>
        <taxon>Aquarana</taxon>
    </lineage>
</organism>
<dbReference type="OrthoDB" id="4748970at2759"/>
<gene>
    <name evidence="1" type="ORF">AB205_0038090</name>
</gene>
<dbReference type="EMBL" id="KV935154">
    <property type="protein sequence ID" value="PIO29700.1"/>
    <property type="molecule type" value="Genomic_DNA"/>
</dbReference>
<keyword evidence="2" id="KW-1185">Reference proteome</keyword>
<dbReference type="AlphaFoldDB" id="A0A2G9RP76"/>
<accession>A0A2G9RP76</accession>
<evidence type="ECO:0000313" key="2">
    <source>
        <dbReference type="Proteomes" id="UP000228934"/>
    </source>
</evidence>
<protein>
    <submittedName>
        <fullName evidence="1">Uncharacterized protein</fullName>
    </submittedName>
</protein>